<evidence type="ECO:0000313" key="3">
    <source>
        <dbReference type="Proteomes" id="UP001529510"/>
    </source>
</evidence>
<evidence type="ECO:0008006" key="4">
    <source>
        <dbReference type="Google" id="ProtNLM"/>
    </source>
</evidence>
<feature type="compositionally biased region" description="Basic and acidic residues" evidence="1">
    <location>
        <begin position="19"/>
        <end position="32"/>
    </location>
</feature>
<feature type="region of interest" description="Disordered" evidence="1">
    <location>
        <begin position="19"/>
        <end position="54"/>
    </location>
</feature>
<sequence length="54" mass="6220">MLFFSLCSFSFIHQNALKGEDNVTPHKKDNPGKKRKNNKKSKSRKRCNAAPDKE</sequence>
<evidence type="ECO:0000256" key="1">
    <source>
        <dbReference type="SAM" id="MobiDB-lite"/>
    </source>
</evidence>
<dbReference type="AlphaFoldDB" id="A0ABD0R506"/>
<name>A0ABD0R506_CIRMR</name>
<feature type="non-terminal residue" evidence="2">
    <location>
        <position position="54"/>
    </location>
</feature>
<keyword evidence="3" id="KW-1185">Reference proteome</keyword>
<protein>
    <recommendedName>
        <fullName evidence="4">Agouti signaling protein</fullName>
    </recommendedName>
</protein>
<gene>
    <name evidence="2" type="ORF">M9458_011274</name>
</gene>
<proteinExistence type="predicted"/>
<organism evidence="2 3">
    <name type="scientific">Cirrhinus mrigala</name>
    <name type="common">Mrigala</name>
    <dbReference type="NCBI Taxonomy" id="683832"/>
    <lineage>
        <taxon>Eukaryota</taxon>
        <taxon>Metazoa</taxon>
        <taxon>Chordata</taxon>
        <taxon>Craniata</taxon>
        <taxon>Vertebrata</taxon>
        <taxon>Euteleostomi</taxon>
        <taxon>Actinopterygii</taxon>
        <taxon>Neopterygii</taxon>
        <taxon>Teleostei</taxon>
        <taxon>Ostariophysi</taxon>
        <taxon>Cypriniformes</taxon>
        <taxon>Cyprinidae</taxon>
        <taxon>Labeoninae</taxon>
        <taxon>Labeonini</taxon>
        <taxon>Cirrhinus</taxon>
    </lineage>
</organism>
<dbReference type="Proteomes" id="UP001529510">
    <property type="component" value="Unassembled WGS sequence"/>
</dbReference>
<evidence type="ECO:0000313" key="2">
    <source>
        <dbReference type="EMBL" id="KAL0192978.1"/>
    </source>
</evidence>
<feature type="compositionally biased region" description="Basic residues" evidence="1">
    <location>
        <begin position="33"/>
        <end position="47"/>
    </location>
</feature>
<reference evidence="2 3" key="1">
    <citation type="submission" date="2024-05" db="EMBL/GenBank/DDBJ databases">
        <title>Genome sequencing and assembly of Indian major carp, Cirrhinus mrigala (Hamilton, 1822).</title>
        <authorList>
            <person name="Mohindra V."/>
            <person name="Chowdhury L.M."/>
            <person name="Lal K."/>
            <person name="Jena J.K."/>
        </authorList>
    </citation>
    <scope>NUCLEOTIDE SEQUENCE [LARGE SCALE GENOMIC DNA]</scope>
    <source>
        <strain evidence="2">CM1030</strain>
        <tissue evidence="2">Blood</tissue>
    </source>
</reference>
<comment type="caution">
    <text evidence="2">The sequence shown here is derived from an EMBL/GenBank/DDBJ whole genome shotgun (WGS) entry which is preliminary data.</text>
</comment>
<dbReference type="EMBL" id="JAMKFB020000005">
    <property type="protein sequence ID" value="KAL0192978.1"/>
    <property type="molecule type" value="Genomic_DNA"/>
</dbReference>
<accession>A0ABD0R506</accession>